<evidence type="ECO:0000313" key="9">
    <source>
        <dbReference type="Proteomes" id="UP001216674"/>
    </source>
</evidence>
<feature type="non-terminal residue" evidence="8">
    <location>
        <position position="1"/>
    </location>
</feature>
<evidence type="ECO:0000256" key="6">
    <source>
        <dbReference type="SAM" id="Phobius"/>
    </source>
</evidence>
<proteinExistence type="inferred from homology"/>
<dbReference type="InterPro" id="IPR051401">
    <property type="entry name" value="GtrA_CellWall_Glycosyl"/>
</dbReference>
<keyword evidence="4 6" id="KW-1133">Transmembrane helix</keyword>
<name>A0ABT6AKM3_9BURK</name>
<comment type="similarity">
    <text evidence="2">Belongs to the GtrA family.</text>
</comment>
<dbReference type="RefSeq" id="WP_276264455.1">
    <property type="nucleotide sequence ID" value="NZ_JARJLM010000149.1"/>
</dbReference>
<feature type="transmembrane region" description="Helical" evidence="6">
    <location>
        <begin position="68"/>
        <end position="89"/>
    </location>
</feature>
<keyword evidence="9" id="KW-1185">Reference proteome</keyword>
<dbReference type="PANTHER" id="PTHR38459:SF1">
    <property type="entry name" value="PROPHAGE BACTOPRENOL-LINKED GLUCOSE TRANSLOCASE HOMOLOG"/>
    <property type="match status" value="1"/>
</dbReference>
<dbReference type="Proteomes" id="UP001216674">
    <property type="component" value="Unassembled WGS sequence"/>
</dbReference>
<sequence length="128" mass="13785">RRQLATFALAGASGFAVDSVVLYCALALGAGHYAGRLLSFLAAVFVTWRINRRLTFPTRPGESAWHEWWRYLAAMSAGGAINLAAYSIAIPHLPAAAWAPLLAVAFGTGCGLVFNFLAAKFWVFRGKP</sequence>
<feature type="domain" description="GtrA/DPMS transmembrane" evidence="7">
    <location>
        <begin position="6"/>
        <end position="124"/>
    </location>
</feature>
<organism evidence="8 9">
    <name type="scientific">Cupriavidus basilensis</name>
    <dbReference type="NCBI Taxonomy" id="68895"/>
    <lineage>
        <taxon>Bacteria</taxon>
        <taxon>Pseudomonadati</taxon>
        <taxon>Pseudomonadota</taxon>
        <taxon>Betaproteobacteria</taxon>
        <taxon>Burkholderiales</taxon>
        <taxon>Burkholderiaceae</taxon>
        <taxon>Cupriavidus</taxon>
    </lineage>
</organism>
<evidence type="ECO:0000256" key="1">
    <source>
        <dbReference type="ARBA" id="ARBA00004141"/>
    </source>
</evidence>
<evidence type="ECO:0000313" key="8">
    <source>
        <dbReference type="EMBL" id="MDF3833004.1"/>
    </source>
</evidence>
<keyword evidence="5 6" id="KW-0472">Membrane</keyword>
<reference evidence="8 9" key="1">
    <citation type="submission" date="2023-03" db="EMBL/GenBank/DDBJ databases">
        <title>Draft assemblies of triclosan tolerant bacteria isolated from returned activated sludge.</title>
        <authorList>
            <person name="Van Hamelsveld S."/>
        </authorList>
    </citation>
    <scope>NUCLEOTIDE SEQUENCE [LARGE SCALE GENOMIC DNA]</scope>
    <source>
        <strain evidence="8 9">GW210010_S58</strain>
    </source>
</reference>
<evidence type="ECO:0000256" key="5">
    <source>
        <dbReference type="ARBA" id="ARBA00023136"/>
    </source>
</evidence>
<accession>A0ABT6AKM3</accession>
<evidence type="ECO:0000256" key="2">
    <source>
        <dbReference type="ARBA" id="ARBA00009399"/>
    </source>
</evidence>
<protein>
    <submittedName>
        <fullName evidence="8">GtrA family protein</fullName>
    </submittedName>
</protein>
<evidence type="ECO:0000256" key="3">
    <source>
        <dbReference type="ARBA" id="ARBA00022692"/>
    </source>
</evidence>
<feature type="transmembrane region" description="Helical" evidence="6">
    <location>
        <begin position="26"/>
        <end position="48"/>
    </location>
</feature>
<comment type="subcellular location">
    <subcellularLocation>
        <location evidence="1">Membrane</location>
        <topology evidence="1">Multi-pass membrane protein</topology>
    </subcellularLocation>
</comment>
<gene>
    <name evidence="8" type="ORF">P3W85_08585</name>
</gene>
<feature type="transmembrane region" description="Helical" evidence="6">
    <location>
        <begin position="95"/>
        <end position="118"/>
    </location>
</feature>
<comment type="caution">
    <text evidence="8">The sequence shown here is derived from an EMBL/GenBank/DDBJ whole genome shotgun (WGS) entry which is preliminary data.</text>
</comment>
<dbReference type="EMBL" id="JARJLM010000149">
    <property type="protein sequence ID" value="MDF3833004.1"/>
    <property type="molecule type" value="Genomic_DNA"/>
</dbReference>
<evidence type="ECO:0000259" key="7">
    <source>
        <dbReference type="Pfam" id="PF04138"/>
    </source>
</evidence>
<dbReference type="Pfam" id="PF04138">
    <property type="entry name" value="GtrA_DPMS_TM"/>
    <property type="match status" value="1"/>
</dbReference>
<keyword evidence="3 6" id="KW-0812">Transmembrane</keyword>
<dbReference type="PANTHER" id="PTHR38459">
    <property type="entry name" value="PROPHAGE BACTOPRENOL-LINKED GLUCOSE TRANSLOCASE HOMOLOG"/>
    <property type="match status" value="1"/>
</dbReference>
<dbReference type="InterPro" id="IPR007267">
    <property type="entry name" value="GtrA_DPMS_TM"/>
</dbReference>
<evidence type="ECO:0000256" key="4">
    <source>
        <dbReference type="ARBA" id="ARBA00022989"/>
    </source>
</evidence>